<organism evidence="2 3">
    <name type="scientific">Hibiscus syriacus</name>
    <name type="common">Rose of Sharon</name>
    <dbReference type="NCBI Taxonomy" id="106335"/>
    <lineage>
        <taxon>Eukaryota</taxon>
        <taxon>Viridiplantae</taxon>
        <taxon>Streptophyta</taxon>
        <taxon>Embryophyta</taxon>
        <taxon>Tracheophyta</taxon>
        <taxon>Spermatophyta</taxon>
        <taxon>Magnoliopsida</taxon>
        <taxon>eudicotyledons</taxon>
        <taxon>Gunneridae</taxon>
        <taxon>Pentapetalae</taxon>
        <taxon>rosids</taxon>
        <taxon>malvids</taxon>
        <taxon>Malvales</taxon>
        <taxon>Malvaceae</taxon>
        <taxon>Malvoideae</taxon>
        <taxon>Hibiscus</taxon>
    </lineage>
</organism>
<evidence type="ECO:0000256" key="1">
    <source>
        <dbReference type="SAM" id="MobiDB-lite"/>
    </source>
</evidence>
<accession>A0A6A3CAJ8</accession>
<dbReference type="Proteomes" id="UP000436088">
    <property type="component" value="Unassembled WGS sequence"/>
</dbReference>
<proteinExistence type="predicted"/>
<comment type="caution">
    <text evidence="2">The sequence shown here is derived from an EMBL/GenBank/DDBJ whole genome shotgun (WGS) entry which is preliminary data.</text>
</comment>
<evidence type="ECO:0000313" key="3">
    <source>
        <dbReference type="Proteomes" id="UP000436088"/>
    </source>
</evidence>
<dbReference type="EMBL" id="VEPZ02000403">
    <property type="protein sequence ID" value="KAE8725744.1"/>
    <property type="molecule type" value="Genomic_DNA"/>
</dbReference>
<name>A0A6A3CAJ8_HIBSY</name>
<feature type="region of interest" description="Disordered" evidence="1">
    <location>
        <begin position="1"/>
        <end position="23"/>
    </location>
</feature>
<evidence type="ECO:0000313" key="2">
    <source>
        <dbReference type="EMBL" id="KAE8725744.1"/>
    </source>
</evidence>
<keyword evidence="3" id="KW-1185">Reference proteome</keyword>
<protein>
    <submittedName>
        <fullName evidence="2">Uncharacterized protein</fullName>
    </submittedName>
</protein>
<dbReference type="AlphaFoldDB" id="A0A6A3CAJ8"/>
<reference evidence="2" key="1">
    <citation type="submission" date="2019-09" db="EMBL/GenBank/DDBJ databases">
        <title>Draft genome information of white flower Hibiscus syriacus.</title>
        <authorList>
            <person name="Kim Y.-M."/>
        </authorList>
    </citation>
    <scope>NUCLEOTIDE SEQUENCE [LARGE SCALE GENOMIC DNA]</scope>
    <source>
        <strain evidence="2">YM2019G1</strain>
    </source>
</reference>
<sequence length="42" mass="4706">MLNDSAQKYILNDSEPLSNNMSHSELIHAEPLNHSSFESFSA</sequence>
<gene>
    <name evidence="2" type="ORF">F3Y22_tig00008146pilonHSYRG00112</name>
</gene>